<evidence type="ECO:0000259" key="1">
    <source>
        <dbReference type="Pfam" id="PF13452"/>
    </source>
</evidence>
<organism evidence="2 3">
    <name type="scientific">Streptomyces himastatinicus ATCC 53653</name>
    <dbReference type="NCBI Taxonomy" id="457427"/>
    <lineage>
        <taxon>Bacteria</taxon>
        <taxon>Bacillati</taxon>
        <taxon>Actinomycetota</taxon>
        <taxon>Actinomycetes</taxon>
        <taxon>Kitasatosporales</taxon>
        <taxon>Streptomycetaceae</taxon>
        <taxon>Streptomyces</taxon>
        <taxon>Streptomyces violaceusniger group</taxon>
    </lineage>
</organism>
<dbReference type="HOGENOM" id="CLU_1377551_0_0_11"/>
<dbReference type="RefSeq" id="WP_009719855.1">
    <property type="nucleotide sequence ID" value="NZ_GG657754.1"/>
</dbReference>
<dbReference type="SUPFAM" id="SSF54637">
    <property type="entry name" value="Thioesterase/thiol ester dehydrase-isomerase"/>
    <property type="match status" value="1"/>
</dbReference>
<gene>
    <name evidence="2" type="ORF">SSOG_07771</name>
</gene>
<dbReference type="STRING" id="457427.SSOG_07771"/>
<dbReference type="InterPro" id="IPR039569">
    <property type="entry name" value="FAS1-like_DH_region"/>
</dbReference>
<protein>
    <recommendedName>
        <fullName evidence="1">FAS1-like dehydratase domain-containing protein</fullName>
    </recommendedName>
</protein>
<dbReference type="EMBL" id="GG657754">
    <property type="protein sequence ID" value="EFL28057.1"/>
    <property type="molecule type" value="Genomic_DNA"/>
</dbReference>
<evidence type="ECO:0000313" key="2">
    <source>
        <dbReference type="EMBL" id="EFL28057.1"/>
    </source>
</evidence>
<sequence length="197" mass="21493">MNSAGENGDWQAAWKPVVDAVGRDFSDGTTVFGADPVERGAIRRFLEPLELDCALHTDPAVARAHGFADVTMPYTGLITWTIPPMWEPGQTLFDSAERDAQPVHSPINNQDMPLGPRTTGFFATGIEFDFLRPVVAGERVGRSGRRLVDCVPKETSVGRGAFLTWESDIVTEADGEVVARIRTSTYAYEPTPKGAVR</sequence>
<proteinExistence type="predicted"/>
<dbReference type="InterPro" id="IPR029069">
    <property type="entry name" value="HotDog_dom_sf"/>
</dbReference>
<dbReference type="Pfam" id="PF13452">
    <property type="entry name" value="FAS1_DH_region"/>
    <property type="match status" value="1"/>
</dbReference>
<dbReference type="Proteomes" id="UP000003963">
    <property type="component" value="Unassembled WGS sequence"/>
</dbReference>
<keyword evidence="3" id="KW-1185">Reference proteome</keyword>
<dbReference type="AlphaFoldDB" id="D9WP84"/>
<reference evidence="2 3" key="1">
    <citation type="submission" date="2009-02" db="EMBL/GenBank/DDBJ databases">
        <title>Annotation of Streptomyces hygroscopicus strain ATCC 53653.</title>
        <authorList>
            <consortium name="The Broad Institute Genome Sequencing Platform"/>
            <consortium name="Broad Institute Microbial Sequencing Center"/>
            <person name="Fischbach M."/>
            <person name="Godfrey P."/>
            <person name="Ward D."/>
            <person name="Young S."/>
            <person name="Zeng Q."/>
            <person name="Koehrsen M."/>
            <person name="Alvarado L."/>
            <person name="Berlin A.M."/>
            <person name="Bochicchio J."/>
            <person name="Borenstein D."/>
            <person name="Chapman S.B."/>
            <person name="Chen Z."/>
            <person name="Engels R."/>
            <person name="Freedman E."/>
            <person name="Gellesch M."/>
            <person name="Goldberg J."/>
            <person name="Griggs A."/>
            <person name="Gujja S."/>
            <person name="Heilman E.R."/>
            <person name="Heiman D.I."/>
            <person name="Hepburn T.A."/>
            <person name="Howarth C."/>
            <person name="Jen D."/>
            <person name="Larson L."/>
            <person name="Lewis B."/>
            <person name="Mehta T."/>
            <person name="Park D."/>
            <person name="Pearson M."/>
            <person name="Richards J."/>
            <person name="Roberts A."/>
            <person name="Saif S."/>
            <person name="Shea T.D."/>
            <person name="Shenoy N."/>
            <person name="Sisk P."/>
            <person name="Stolte C."/>
            <person name="Sykes S.N."/>
            <person name="Thomson T."/>
            <person name="Walk T."/>
            <person name="White J."/>
            <person name="Yandava C."/>
            <person name="Straight P."/>
            <person name="Clardy J."/>
            <person name="Hung D."/>
            <person name="Kolter R."/>
            <person name="Mekalanos J."/>
            <person name="Walker S."/>
            <person name="Walsh C.T."/>
            <person name="Wieland-Brown L.C."/>
            <person name="Haas B."/>
            <person name="Nusbaum C."/>
            <person name="Birren B."/>
        </authorList>
    </citation>
    <scope>NUCLEOTIDE SEQUENCE [LARGE SCALE GENOMIC DNA]</scope>
    <source>
        <strain evidence="2 3">ATCC 53653</strain>
    </source>
</reference>
<feature type="domain" description="FAS1-like dehydratase" evidence="1">
    <location>
        <begin position="34"/>
        <end position="179"/>
    </location>
</feature>
<evidence type="ECO:0000313" key="3">
    <source>
        <dbReference type="Proteomes" id="UP000003963"/>
    </source>
</evidence>
<accession>D9WP84</accession>
<name>D9WP84_9ACTN</name>
<dbReference type="Gene3D" id="3.10.129.10">
    <property type="entry name" value="Hotdog Thioesterase"/>
    <property type="match status" value="1"/>
</dbReference>
<dbReference type="OrthoDB" id="4597011at2"/>